<keyword evidence="8" id="KW-1185">Reference proteome</keyword>
<evidence type="ECO:0000256" key="5">
    <source>
        <dbReference type="ARBA" id="ARBA00023136"/>
    </source>
</evidence>
<dbReference type="PIRSF" id="PIRSF033913">
    <property type="entry name" value="S-S_format_DsbB"/>
    <property type="match status" value="1"/>
</dbReference>
<evidence type="ECO:0000256" key="4">
    <source>
        <dbReference type="ARBA" id="ARBA00022989"/>
    </source>
</evidence>
<accession>A0ABW2UJJ8</accession>
<protein>
    <submittedName>
        <fullName evidence="7">Disulfide bond formation protein B</fullName>
    </submittedName>
</protein>
<keyword evidence="5 6" id="KW-0472">Membrane</keyword>
<keyword evidence="2" id="KW-1003">Cell membrane</keyword>
<evidence type="ECO:0000313" key="8">
    <source>
        <dbReference type="Proteomes" id="UP001596516"/>
    </source>
</evidence>
<name>A0ABW2UJJ8_9RHOB</name>
<dbReference type="InterPro" id="IPR003752">
    <property type="entry name" value="DiS_bond_form_DsbB/BdbC"/>
</dbReference>
<comment type="subcellular location">
    <subcellularLocation>
        <location evidence="1">Cell membrane</location>
        <topology evidence="1">Multi-pass membrane protein</topology>
    </subcellularLocation>
</comment>
<evidence type="ECO:0000256" key="6">
    <source>
        <dbReference type="SAM" id="Phobius"/>
    </source>
</evidence>
<evidence type="ECO:0000313" key="7">
    <source>
        <dbReference type="EMBL" id="MFC7703765.1"/>
    </source>
</evidence>
<comment type="caution">
    <text evidence="7">The sequence shown here is derived from an EMBL/GenBank/DDBJ whole genome shotgun (WGS) entry which is preliminary data.</text>
</comment>
<dbReference type="PANTHER" id="PTHR36570">
    <property type="entry name" value="DISULFIDE BOND FORMATION PROTEIN B"/>
    <property type="match status" value="1"/>
</dbReference>
<dbReference type="Proteomes" id="UP001596516">
    <property type="component" value="Unassembled WGS sequence"/>
</dbReference>
<evidence type="ECO:0000256" key="3">
    <source>
        <dbReference type="ARBA" id="ARBA00022692"/>
    </source>
</evidence>
<dbReference type="PANTHER" id="PTHR36570:SF3">
    <property type="entry name" value="DISULFIDE BOND FORMATION PROTEIN B"/>
    <property type="match status" value="1"/>
</dbReference>
<dbReference type="InterPro" id="IPR023380">
    <property type="entry name" value="DsbB-like_sf"/>
</dbReference>
<reference evidence="8" key="1">
    <citation type="journal article" date="2019" name="Int. J. Syst. Evol. Microbiol.">
        <title>The Global Catalogue of Microorganisms (GCM) 10K type strain sequencing project: providing services to taxonomists for standard genome sequencing and annotation.</title>
        <authorList>
            <consortium name="The Broad Institute Genomics Platform"/>
            <consortium name="The Broad Institute Genome Sequencing Center for Infectious Disease"/>
            <person name="Wu L."/>
            <person name="Ma J."/>
        </authorList>
    </citation>
    <scope>NUCLEOTIDE SEQUENCE [LARGE SCALE GENOMIC DNA]</scope>
    <source>
        <strain evidence="8">CGMCC 1.12750</strain>
    </source>
</reference>
<proteinExistence type="predicted"/>
<dbReference type="Gene3D" id="1.20.1550.10">
    <property type="entry name" value="DsbB-like"/>
    <property type="match status" value="1"/>
</dbReference>
<keyword evidence="4 6" id="KW-1133">Transmembrane helix</keyword>
<evidence type="ECO:0000256" key="2">
    <source>
        <dbReference type="ARBA" id="ARBA00022475"/>
    </source>
</evidence>
<evidence type="ECO:0000256" key="1">
    <source>
        <dbReference type="ARBA" id="ARBA00004651"/>
    </source>
</evidence>
<organism evidence="7 8">
    <name type="scientific">Plastorhodobacter daqingensis</name>
    <dbReference type="NCBI Taxonomy" id="1387281"/>
    <lineage>
        <taxon>Bacteria</taxon>
        <taxon>Pseudomonadati</taxon>
        <taxon>Pseudomonadota</taxon>
        <taxon>Alphaproteobacteria</taxon>
        <taxon>Rhodobacterales</taxon>
        <taxon>Paracoccaceae</taxon>
        <taxon>Plastorhodobacter</taxon>
    </lineage>
</organism>
<dbReference type="Pfam" id="PF02600">
    <property type="entry name" value="DsbB"/>
    <property type="match status" value="1"/>
</dbReference>
<gene>
    <name evidence="7" type="ORF">ACFQXB_06120</name>
</gene>
<feature type="transmembrane region" description="Helical" evidence="6">
    <location>
        <begin position="61"/>
        <end position="80"/>
    </location>
</feature>
<dbReference type="EMBL" id="JBHTFQ010000002">
    <property type="protein sequence ID" value="MFC7703765.1"/>
    <property type="molecule type" value="Genomic_DNA"/>
</dbReference>
<feature type="transmembrane region" description="Helical" evidence="6">
    <location>
        <begin position="39"/>
        <end position="56"/>
    </location>
</feature>
<keyword evidence="3 6" id="KW-0812">Transmembrane</keyword>
<feature type="transmembrane region" description="Helical" evidence="6">
    <location>
        <begin position="132"/>
        <end position="152"/>
    </location>
</feature>
<dbReference type="InterPro" id="IPR050183">
    <property type="entry name" value="DsbB"/>
</dbReference>
<dbReference type="RefSeq" id="WP_377400668.1">
    <property type="nucleotide sequence ID" value="NZ_JBHTFQ010000002.1"/>
</dbReference>
<sequence>MSYRLLVAAATAGSAGLLVGALLFQYVGGLPPCPMCIWQRWPHLAAILIGVAALALPARIWAVLGAIAAAATAGIGAYHAGVEQGWWQGPTTCTAAPIGGLSTDQLLDHILNAPVIRCDDIAWSFLGLSMPAWNALLSLGLAGIWIAAFIALSRRAGS</sequence>
<dbReference type="InterPro" id="IPR024199">
    <property type="entry name" value="Uncharacterised_DsbB"/>
</dbReference>
<dbReference type="SUPFAM" id="SSF158442">
    <property type="entry name" value="DsbB-like"/>
    <property type="match status" value="1"/>
</dbReference>